<keyword evidence="3 5" id="KW-0418">Kinase</keyword>
<evidence type="ECO:0000256" key="2">
    <source>
        <dbReference type="ARBA" id="ARBA00022679"/>
    </source>
</evidence>
<sequence>MLISFNQKEYQKLNEKSYQLEKRRLQIELLKLQEDVIKNARRICIVFEGRDTAGKSSTFKFFSEYLIPKNFKYVNLGIPTKWESTHWFQRWSKILPEKGEIAFLDRSWYTRALTEPVMGYCNEKQYRDFMGKVIPWEEALQKEGIEIIKFYFSLSQDQQQRRMKARKQSELKYWKLSPNDERIVTKWDAFTLYKDQMFGLTSPEFSPWIKINANNKMIARLTALRFLLNQTSYENKKLLKPLTWSRKINNYKVLLEGVEFNNLNYDQYMVLTKYMDDEYE</sequence>
<feature type="domain" description="Polyphosphate kinase-2-related" evidence="4">
    <location>
        <begin position="13"/>
        <end position="237"/>
    </location>
</feature>
<keyword evidence="2" id="KW-0808">Transferase</keyword>
<dbReference type="Pfam" id="PF03976">
    <property type="entry name" value="PPK2"/>
    <property type="match status" value="1"/>
</dbReference>
<organism evidence="5 6">
    <name type="scientific">SAR86 cluster bacterium BACL1 MAG-120920-bin57</name>
    <dbReference type="NCBI Taxonomy" id="1655571"/>
    <lineage>
        <taxon>Bacteria</taxon>
        <taxon>Pseudomonadati</taxon>
        <taxon>Pseudomonadota</taxon>
        <taxon>Gammaproteobacteria</taxon>
        <taxon>SAR86 cluster</taxon>
    </lineage>
</organism>
<dbReference type="EMBL" id="LIAV01000149">
    <property type="protein sequence ID" value="KRO40256.1"/>
    <property type="molecule type" value="Genomic_DNA"/>
</dbReference>
<evidence type="ECO:0000259" key="4">
    <source>
        <dbReference type="Pfam" id="PF03976"/>
    </source>
</evidence>
<dbReference type="GO" id="GO:0008976">
    <property type="term" value="F:polyphosphate kinase activity"/>
    <property type="evidence" value="ECO:0007669"/>
    <property type="project" value="InterPro"/>
</dbReference>
<comment type="caution">
    <text evidence="5">The sequence shown here is derived from an EMBL/GenBank/DDBJ whole genome shotgun (WGS) entry which is preliminary data.</text>
</comment>
<accession>A0A0R2PT69</accession>
<dbReference type="InterPro" id="IPR016898">
    <property type="entry name" value="Polyphosphate_phosphotransfera"/>
</dbReference>
<dbReference type="Proteomes" id="UP000050874">
    <property type="component" value="Unassembled WGS sequence"/>
</dbReference>
<evidence type="ECO:0000313" key="6">
    <source>
        <dbReference type="Proteomes" id="UP000050874"/>
    </source>
</evidence>
<name>A0A0R2PT69_9GAMM</name>
<dbReference type="Gene3D" id="3.40.50.300">
    <property type="entry name" value="P-loop containing nucleotide triphosphate hydrolases"/>
    <property type="match status" value="1"/>
</dbReference>
<comment type="similarity">
    <text evidence="1">Belongs to the polyphosphate kinase 2 (PPK2) family. Class I subfamily.</text>
</comment>
<dbReference type="PANTHER" id="PTHR34383:SF1">
    <property type="entry name" value="ADP-POLYPHOSPHATE PHOSPHOTRANSFERASE"/>
    <property type="match status" value="1"/>
</dbReference>
<proteinExistence type="inferred from homology"/>
<evidence type="ECO:0000256" key="3">
    <source>
        <dbReference type="ARBA" id="ARBA00022777"/>
    </source>
</evidence>
<evidence type="ECO:0000256" key="1">
    <source>
        <dbReference type="ARBA" id="ARBA00009924"/>
    </source>
</evidence>
<dbReference type="PANTHER" id="PTHR34383">
    <property type="entry name" value="POLYPHOSPHATE:AMP PHOSPHOTRANSFERASE-RELATED"/>
    <property type="match status" value="1"/>
</dbReference>
<dbReference type="SUPFAM" id="SSF52540">
    <property type="entry name" value="P-loop containing nucleoside triphosphate hydrolases"/>
    <property type="match status" value="1"/>
</dbReference>
<reference evidence="6" key="1">
    <citation type="submission" date="2015-10" db="EMBL/GenBank/DDBJ databases">
        <title>Metagenome-Assembled Genomes uncover a global brackish microbiome.</title>
        <authorList>
            <person name="Hugerth L.W."/>
            <person name="Larsson J."/>
            <person name="Alneberg J."/>
            <person name="Lindh M.V."/>
            <person name="Legrand C."/>
            <person name="Pinhassi J."/>
            <person name="Andersson A."/>
        </authorList>
    </citation>
    <scope>NUCLEOTIDE SEQUENCE [LARGE SCALE GENOMIC DNA]</scope>
</reference>
<dbReference type="InterPro" id="IPR022488">
    <property type="entry name" value="PPK2-related"/>
</dbReference>
<protein>
    <submittedName>
        <fullName evidence="5">Polyphosphate kinase</fullName>
    </submittedName>
</protein>
<evidence type="ECO:0000313" key="5">
    <source>
        <dbReference type="EMBL" id="KRO40256.1"/>
    </source>
</evidence>
<dbReference type="PIRSF" id="PIRSF028756">
    <property type="entry name" value="PPK2_prd"/>
    <property type="match status" value="1"/>
</dbReference>
<dbReference type="AlphaFoldDB" id="A0A0R2PT69"/>
<gene>
    <name evidence="5" type="ORF">ABR63_05020</name>
</gene>
<dbReference type="InterPro" id="IPR027417">
    <property type="entry name" value="P-loop_NTPase"/>
</dbReference>